<gene>
    <name evidence="1" type="ORF">FJ693_00690</name>
</gene>
<keyword evidence="2" id="KW-1185">Reference proteome</keyword>
<accession>A0A552WXV8</accession>
<dbReference type="PANTHER" id="PTHR10000">
    <property type="entry name" value="PHOSPHOSERINE PHOSPHATASE"/>
    <property type="match status" value="1"/>
</dbReference>
<evidence type="ECO:0000313" key="1">
    <source>
        <dbReference type="EMBL" id="TRW47652.1"/>
    </source>
</evidence>
<dbReference type="Gene3D" id="3.40.50.1000">
    <property type="entry name" value="HAD superfamily/HAD-like"/>
    <property type="match status" value="1"/>
</dbReference>
<dbReference type="NCBIfam" id="TIGR01484">
    <property type="entry name" value="HAD-SF-IIB"/>
    <property type="match status" value="1"/>
</dbReference>
<dbReference type="GO" id="GO:0000287">
    <property type="term" value="F:magnesium ion binding"/>
    <property type="evidence" value="ECO:0007669"/>
    <property type="project" value="TreeGrafter"/>
</dbReference>
<sequence>MGYWEIARNRRVLTKLNVARPARYRLAATDIDGTILPHGGTISARTRQALAACADAGTHVVLATGRPPRWVTPILEATGHRGTVIAANGAVVIDSARGMHTRHRLTAATVHDVVHALRRRVKDVLFGVETPHEFRAEAGYRAARGGNVGHLTPRSAAATPEAPRIEQLLDDEPIIKVVALSATLSPDELLAVGREAVGDLAVPTHSSTGLALLELGPRDVSKASTLAAVASSLGVHRTEVIAFGDMPNDVEMLAWSGAGYAMEGGHPEAIAAAPHLAPPAAEDGVAQVLEREVLASSGAPDEMRLPAVPSGR</sequence>
<dbReference type="InterPro" id="IPR006379">
    <property type="entry name" value="HAD-SF_hydro_IIB"/>
</dbReference>
<name>A0A552WXV8_9MICO</name>
<dbReference type="Gene3D" id="3.30.1240.10">
    <property type="match status" value="1"/>
</dbReference>
<evidence type="ECO:0000313" key="2">
    <source>
        <dbReference type="Proteomes" id="UP000318693"/>
    </source>
</evidence>
<dbReference type="GO" id="GO:0016791">
    <property type="term" value="F:phosphatase activity"/>
    <property type="evidence" value="ECO:0007669"/>
    <property type="project" value="TreeGrafter"/>
</dbReference>
<dbReference type="Pfam" id="PF08282">
    <property type="entry name" value="Hydrolase_3"/>
    <property type="match status" value="1"/>
</dbReference>
<reference evidence="1 2" key="1">
    <citation type="submission" date="2019-07" db="EMBL/GenBank/DDBJ databases">
        <title>Georgenia wutianyii sp. nov. and Georgenia *** sp. nov. isolated from plateau pika (Ochotona curzoniae) in the Qinghai-Tibet plateau of China.</title>
        <authorList>
            <person name="Tian Z."/>
        </authorList>
    </citation>
    <scope>NUCLEOTIDE SEQUENCE [LARGE SCALE GENOMIC DNA]</scope>
    <source>
        <strain evidence="1 2">Z446</strain>
    </source>
</reference>
<dbReference type="EMBL" id="VJXR01000001">
    <property type="protein sequence ID" value="TRW47652.1"/>
    <property type="molecule type" value="Genomic_DNA"/>
</dbReference>
<dbReference type="PANTHER" id="PTHR10000:SF8">
    <property type="entry name" value="HAD SUPERFAMILY HYDROLASE-LIKE, TYPE 3"/>
    <property type="match status" value="1"/>
</dbReference>
<comment type="caution">
    <text evidence="1">The sequence shown here is derived from an EMBL/GenBank/DDBJ whole genome shotgun (WGS) entry which is preliminary data.</text>
</comment>
<dbReference type="AlphaFoldDB" id="A0A552WXV8"/>
<dbReference type="InterPro" id="IPR036412">
    <property type="entry name" value="HAD-like_sf"/>
</dbReference>
<organism evidence="1 2">
    <name type="scientific">Georgenia yuyongxinii</name>
    <dbReference type="NCBI Taxonomy" id="2589797"/>
    <lineage>
        <taxon>Bacteria</taxon>
        <taxon>Bacillati</taxon>
        <taxon>Actinomycetota</taxon>
        <taxon>Actinomycetes</taxon>
        <taxon>Micrococcales</taxon>
        <taxon>Bogoriellaceae</taxon>
        <taxon>Georgenia</taxon>
    </lineage>
</organism>
<keyword evidence="1" id="KW-0378">Hydrolase</keyword>
<proteinExistence type="predicted"/>
<dbReference type="Proteomes" id="UP000318693">
    <property type="component" value="Unassembled WGS sequence"/>
</dbReference>
<protein>
    <submittedName>
        <fullName evidence="1">HAD family hydrolase</fullName>
    </submittedName>
</protein>
<dbReference type="SUPFAM" id="SSF56784">
    <property type="entry name" value="HAD-like"/>
    <property type="match status" value="1"/>
</dbReference>
<dbReference type="GO" id="GO:0005829">
    <property type="term" value="C:cytosol"/>
    <property type="evidence" value="ECO:0007669"/>
    <property type="project" value="TreeGrafter"/>
</dbReference>
<dbReference type="InterPro" id="IPR023214">
    <property type="entry name" value="HAD_sf"/>
</dbReference>